<dbReference type="GO" id="GO:1990904">
    <property type="term" value="C:ribonucleoprotein complex"/>
    <property type="evidence" value="ECO:0007669"/>
    <property type="project" value="UniProtKB-KW"/>
</dbReference>
<dbReference type="Gene3D" id="3.30.420.80">
    <property type="entry name" value="Ribosomal protein S11"/>
    <property type="match status" value="1"/>
</dbReference>
<feature type="compositionally biased region" description="Low complexity" evidence="3">
    <location>
        <begin position="60"/>
        <end position="89"/>
    </location>
</feature>
<keyword evidence="2" id="KW-0687">Ribonucleoprotein</keyword>
<dbReference type="SUPFAM" id="SSF53137">
    <property type="entry name" value="Translational machinery components"/>
    <property type="match status" value="1"/>
</dbReference>
<feature type="compositionally biased region" description="Polar residues" evidence="3">
    <location>
        <begin position="24"/>
        <end position="34"/>
    </location>
</feature>
<accession>A0AA38H554</accession>
<feature type="region of interest" description="Disordered" evidence="3">
    <location>
        <begin position="21"/>
        <end position="123"/>
    </location>
</feature>
<dbReference type="GO" id="GO:0003735">
    <property type="term" value="F:structural constituent of ribosome"/>
    <property type="evidence" value="ECO:0007669"/>
    <property type="project" value="InterPro"/>
</dbReference>
<gene>
    <name evidence="4" type="ORF">MKK02DRAFT_38726</name>
</gene>
<dbReference type="Proteomes" id="UP001164286">
    <property type="component" value="Unassembled WGS sequence"/>
</dbReference>
<evidence type="ECO:0000256" key="1">
    <source>
        <dbReference type="ARBA" id="ARBA00022980"/>
    </source>
</evidence>
<dbReference type="RefSeq" id="XP_052943832.1">
    <property type="nucleotide sequence ID" value="XM_053090248.1"/>
</dbReference>
<dbReference type="EMBL" id="JAKWFO010000008">
    <property type="protein sequence ID" value="KAI9634055.1"/>
    <property type="molecule type" value="Genomic_DNA"/>
</dbReference>
<dbReference type="GeneID" id="77729453"/>
<comment type="caution">
    <text evidence="4">The sequence shown here is derived from an EMBL/GenBank/DDBJ whole genome shotgun (WGS) entry which is preliminary data.</text>
</comment>
<name>A0AA38H554_9TREE</name>
<sequence>MFRNAVASSSKLTLGVAVPRAAARQSSGFATSARVTFARSPSRSDESSTTTTLRETFPNLAALTPTPAATSTSSVRPPRSPTSVPGGSRIPTISSLSPTRAPSPPKYRWDPLPTTDDTPSTHTLTVMSTRNNLLLTLSDRQGPLFPTITGGTGKTFKNAARSGYEAAHQAALKMFEKMKEVSREAPVRGSRGIQIRLAYKGFQGQGAEAFSQALGGNEGGDVRKMIVKVEDRTGVKIGGTRARKPRRL</sequence>
<reference evidence="4" key="1">
    <citation type="journal article" date="2022" name="G3 (Bethesda)">
        <title>High quality genome of the basidiomycete yeast Dioszegia hungarica PDD-24b-2 isolated from cloud water.</title>
        <authorList>
            <person name="Jarrige D."/>
            <person name="Haridas S."/>
            <person name="Bleykasten-Grosshans C."/>
            <person name="Joly M."/>
            <person name="Nadalig T."/>
            <person name="Sancelme M."/>
            <person name="Vuilleumier S."/>
            <person name="Grigoriev I.V."/>
            <person name="Amato P."/>
            <person name="Bringel F."/>
        </authorList>
    </citation>
    <scope>NUCLEOTIDE SEQUENCE</scope>
    <source>
        <strain evidence="4">PDD-24b-2</strain>
    </source>
</reference>
<feature type="compositionally biased region" description="Low complexity" evidence="3">
    <location>
        <begin position="110"/>
        <end position="123"/>
    </location>
</feature>
<dbReference type="AlphaFoldDB" id="A0AA38H554"/>
<organism evidence="4 5">
    <name type="scientific">Dioszegia hungarica</name>
    <dbReference type="NCBI Taxonomy" id="4972"/>
    <lineage>
        <taxon>Eukaryota</taxon>
        <taxon>Fungi</taxon>
        <taxon>Dikarya</taxon>
        <taxon>Basidiomycota</taxon>
        <taxon>Agaricomycotina</taxon>
        <taxon>Tremellomycetes</taxon>
        <taxon>Tremellales</taxon>
        <taxon>Bulleribasidiaceae</taxon>
        <taxon>Dioszegia</taxon>
    </lineage>
</organism>
<keyword evidence="5" id="KW-1185">Reference proteome</keyword>
<evidence type="ECO:0000256" key="2">
    <source>
        <dbReference type="ARBA" id="ARBA00023274"/>
    </source>
</evidence>
<feature type="compositionally biased region" description="Polar residues" evidence="3">
    <location>
        <begin position="91"/>
        <end position="100"/>
    </location>
</feature>
<protein>
    <recommendedName>
        <fullName evidence="6">Translational machinery component</fullName>
    </recommendedName>
</protein>
<dbReference type="InterPro" id="IPR036967">
    <property type="entry name" value="Ribosomal_uS11_sf"/>
</dbReference>
<dbReference type="GO" id="GO:0005840">
    <property type="term" value="C:ribosome"/>
    <property type="evidence" value="ECO:0007669"/>
    <property type="project" value="UniProtKB-KW"/>
</dbReference>
<evidence type="ECO:0000256" key="3">
    <source>
        <dbReference type="SAM" id="MobiDB-lite"/>
    </source>
</evidence>
<dbReference type="GO" id="GO:0006412">
    <property type="term" value="P:translation"/>
    <property type="evidence" value="ECO:0007669"/>
    <property type="project" value="InterPro"/>
</dbReference>
<proteinExistence type="predicted"/>
<keyword evidence="1" id="KW-0689">Ribosomal protein</keyword>
<evidence type="ECO:0000313" key="5">
    <source>
        <dbReference type="Proteomes" id="UP001164286"/>
    </source>
</evidence>
<evidence type="ECO:0000313" key="4">
    <source>
        <dbReference type="EMBL" id="KAI9634055.1"/>
    </source>
</evidence>
<evidence type="ECO:0008006" key="6">
    <source>
        <dbReference type="Google" id="ProtNLM"/>
    </source>
</evidence>